<reference evidence="8" key="2">
    <citation type="journal article" date="2007" name="PLoS Biol.">
        <title>Survey sequencing and comparative analysis of the elephant shark (Callorhinchus milii) genome.</title>
        <authorList>
            <person name="Venkatesh B."/>
            <person name="Kirkness E.F."/>
            <person name="Loh Y.H."/>
            <person name="Halpern A.L."/>
            <person name="Lee A.P."/>
            <person name="Johnson J."/>
            <person name="Dandona N."/>
            <person name="Viswanathan L.D."/>
            <person name="Tay A."/>
            <person name="Venter J.C."/>
            <person name="Strausberg R.L."/>
            <person name="Brenner S."/>
        </authorList>
    </citation>
    <scope>NUCLEOTIDE SEQUENCE [LARGE SCALE GENOMIC DNA]</scope>
</reference>
<organism evidence="7 8">
    <name type="scientific">Callorhinchus milii</name>
    <name type="common">Ghost shark</name>
    <dbReference type="NCBI Taxonomy" id="7868"/>
    <lineage>
        <taxon>Eukaryota</taxon>
        <taxon>Metazoa</taxon>
        <taxon>Chordata</taxon>
        <taxon>Craniata</taxon>
        <taxon>Vertebrata</taxon>
        <taxon>Chondrichthyes</taxon>
        <taxon>Holocephali</taxon>
        <taxon>Chimaeriformes</taxon>
        <taxon>Callorhinchidae</taxon>
        <taxon>Callorhinchus</taxon>
    </lineage>
</organism>
<sequence length="477" mass="52791">MNNLETGFIAKVAEEDLADLGKGPVDSKLNHAKGLESEKHLASTDVEKKECQEHNNGIASFGMSVFNLSNAIIGSGLLGLSYAMANTGIVLFVILLIGVMLLSLYSIHLLLNISTITGSMVYETLGEKAFGKPGKFIVFGATSLQNTGAILSYLFIVKNELPFVIKSFVDVNSQEWYLNGSYLIIIVTLVIILPLCLFKNLGYLGYTSGFSLACMIFFLIVVIWKKTEIPCPFTVSNSSCISDGVKCNAKYFVLNEKTVYALPTMAFAFVCQPSLLPIYSELKNRTSRRMKKVSNISVFAMFIMYLLTAIFGYLTFYDDVNSELLCSYSDKRDQTILIVRLAVITAVILTVPVLLFTIRSSILLIALKGKFSWFWHIITTLVLLIACNVLVILIPSIKDVFAVIGSSSANMLIFIIPASLYLKLAKDETVFTLRKMGTVLFLIAGIIFMLVNLPLIIIEWTHRDSNTTTTESCTKEL</sequence>
<feature type="transmembrane region" description="Helical" evidence="5">
    <location>
        <begin position="203"/>
        <end position="224"/>
    </location>
</feature>
<feature type="transmembrane region" description="Helical" evidence="5">
    <location>
        <begin position="373"/>
        <end position="394"/>
    </location>
</feature>
<evidence type="ECO:0000313" key="7">
    <source>
        <dbReference type="Ensembl" id="ENSCMIP00000038141.1"/>
    </source>
</evidence>
<keyword evidence="8" id="KW-1185">Reference proteome</keyword>
<dbReference type="InParanoid" id="A0A4W3JFE6"/>
<evidence type="ECO:0000313" key="8">
    <source>
        <dbReference type="Proteomes" id="UP000314986"/>
    </source>
</evidence>
<dbReference type="FunCoup" id="A0A4W3JFE6">
    <property type="interactions" value="54"/>
</dbReference>
<dbReference type="PANTHER" id="PTHR22950:SF184">
    <property type="entry name" value="SODIUM-COUPLED NEUTRAL AMINO ACID SYMPORTER 1"/>
    <property type="match status" value="1"/>
</dbReference>
<proteinExistence type="predicted"/>
<feature type="transmembrane region" description="Helical" evidence="5">
    <location>
        <begin position="337"/>
        <end position="366"/>
    </location>
</feature>
<keyword evidence="4 5" id="KW-0472">Membrane</keyword>
<dbReference type="GO" id="GO:0015186">
    <property type="term" value="F:L-glutamine transmembrane transporter activity"/>
    <property type="evidence" value="ECO:0007669"/>
    <property type="project" value="TreeGrafter"/>
</dbReference>
<dbReference type="PANTHER" id="PTHR22950">
    <property type="entry name" value="AMINO ACID TRANSPORTER"/>
    <property type="match status" value="1"/>
</dbReference>
<feature type="transmembrane region" description="Helical" evidence="5">
    <location>
        <begin position="58"/>
        <end position="83"/>
    </location>
</feature>
<evidence type="ECO:0000256" key="5">
    <source>
        <dbReference type="SAM" id="Phobius"/>
    </source>
</evidence>
<evidence type="ECO:0000256" key="4">
    <source>
        <dbReference type="ARBA" id="ARBA00023136"/>
    </source>
</evidence>
<dbReference type="Ensembl" id="ENSCMIT00000038691.1">
    <property type="protein sequence ID" value="ENSCMIP00000038141.1"/>
    <property type="gene ID" value="ENSCMIG00000016025.1"/>
</dbReference>
<evidence type="ECO:0000256" key="3">
    <source>
        <dbReference type="ARBA" id="ARBA00022989"/>
    </source>
</evidence>
<protein>
    <submittedName>
        <fullName evidence="7">Solute carrier family 38 member 1</fullName>
    </submittedName>
</protein>
<feature type="transmembrane region" description="Helical" evidence="5">
    <location>
        <begin position="298"/>
        <end position="317"/>
    </location>
</feature>
<feature type="transmembrane region" description="Helical" evidence="5">
    <location>
        <begin position="400"/>
        <end position="424"/>
    </location>
</feature>
<keyword evidence="3 5" id="KW-1133">Transmembrane helix</keyword>
<keyword evidence="2 5" id="KW-0812">Transmembrane</keyword>
<evidence type="ECO:0000259" key="6">
    <source>
        <dbReference type="Pfam" id="PF01490"/>
    </source>
</evidence>
<dbReference type="GO" id="GO:0005886">
    <property type="term" value="C:plasma membrane"/>
    <property type="evidence" value="ECO:0007669"/>
    <property type="project" value="TreeGrafter"/>
</dbReference>
<comment type="subcellular location">
    <subcellularLocation>
        <location evidence="1">Membrane</location>
        <topology evidence="1">Multi-pass membrane protein</topology>
    </subcellularLocation>
</comment>
<dbReference type="InterPro" id="IPR013057">
    <property type="entry name" value="AA_transpt_TM"/>
</dbReference>
<evidence type="ECO:0000256" key="1">
    <source>
        <dbReference type="ARBA" id="ARBA00004141"/>
    </source>
</evidence>
<evidence type="ECO:0000256" key="2">
    <source>
        <dbReference type="ARBA" id="ARBA00022692"/>
    </source>
</evidence>
<dbReference type="Pfam" id="PF01490">
    <property type="entry name" value="Aa_trans"/>
    <property type="match status" value="1"/>
</dbReference>
<dbReference type="GeneTree" id="ENSGT00940000160716"/>
<dbReference type="GeneID" id="103184708"/>
<feature type="transmembrane region" description="Helical" evidence="5">
    <location>
        <begin position="176"/>
        <end position="196"/>
    </location>
</feature>
<gene>
    <name evidence="7" type="primary">LOC103184708</name>
</gene>
<feature type="domain" description="Amino acid transporter transmembrane" evidence="6">
    <location>
        <begin position="59"/>
        <end position="454"/>
    </location>
</feature>
<dbReference type="KEGG" id="cmk:103184708"/>
<dbReference type="OrthoDB" id="655540at2759"/>
<dbReference type="AlphaFoldDB" id="A0A4W3JFE6"/>
<name>A0A4W3JFE6_CALMI</name>
<dbReference type="RefSeq" id="XP_007901072.1">
    <property type="nucleotide sequence ID" value="XM_007902881.2"/>
</dbReference>
<reference evidence="8" key="1">
    <citation type="journal article" date="2006" name="Science">
        <title>Ancient noncoding elements conserved in the human genome.</title>
        <authorList>
            <person name="Venkatesh B."/>
            <person name="Kirkness E.F."/>
            <person name="Loh Y.H."/>
            <person name="Halpern A.L."/>
            <person name="Lee A.P."/>
            <person name="Johnson J."/>
            <person name="Dandona N."/>
            <person name="Viswanathan L.D."/>
            <person name="Tay A."/>
            <person name="Venter J.C."/>
            <person name="Strausberg R.L."/>
            <person name="Brenner S."/>
        </authorList>
    </citation>
    <scope>NUCLEOTIDE SEQUENCE [LARGE SCALE GENOMIC DNA]</scope>
</reference>
<feature type="transmembrane region" description="Helical" evidence="5">
    <location>
        <begin position="89"/>
        <end position="111"/>
    </location>
</feature>
<reference evidence="8" key="3">
    <citation type="journal article" date="2014" name="Nature">
        <title>Elephant shark genome provides unique insights into gnathostome evolution.</title>
        <authorList>
            <consortium name="International Elephant Shark Genome Sequencing Consortium"/>
            <person name="Venkatesh B."/>
            <person name="Lee A.P."/>
            <person name="Ravi V."/>
            <person name="Maurya A.K."/>
            <person name="Lian M.M."/>
            <person name="Swann J.B."/>
            <person name="Ohta Y."/>
            <person name="Flajnik M.F."/>
            <person name="Sutoh Y."/>
            <person name="Kasahara M."/>
            <person name="Hoon S."/>
            <person name="Gangu V."/>
            <person name="Roy S.W."/>
            <person name="Irimia M."/>
            <person name="Korzh V."/>
            <person name="Kondrychyn I."/>
            <person name="Lim Z.W."/>
            <person name="Tay B.H."/>
            <person name="Tohari S."/>
            <person name="Kong K.W."/>
            <person name="Ho S."/>
            <person name="Lorente-Galdos B."/>
            <person name="Quilez J."/>
            <person name="Marques-Bonet T."/>
            <person name="Raney B.J."/>
            <person name="Ingham P.W."/>
            <person name="Tay A."/>
            <person name="Hillier L.W."/>
            <person name="Minx P."/>
            <person name="Boehm T."/>
            <person name="Wilson R.K."/>
            <person name="Brenner S."/>
            <person name="Warren W.C."/>
        </authorList>
    </citation>
    <scope>NUCLEOTIDE SEQUENCE [LARGE SCALE GENOMIC DNA]</scope>
</reference>
<dbReference type="OMA" id="CSAMAIY"/>
<dbReference type="Proteomes" id="UP000314986">
    <property type="component" value="Unassembled WGS sequence"/>
</dbReference>
<dbReference type="STRING" id="7868.ENSCMIP00000038141"/>
<reference evidence="7" key="5">
    <citation type="submission" date="2025-09" db="UniProtKB">
        <authorList>
            <consortium name="Ensembl"/>
        </authorList>
    </citation>
    <scope>IDENTIFICATION</scope>
</reference>
<feature type="transmembrane region" description="Helical" evidence="5">
    <location>
        <begin position="436"/>
        <end position="458"/>
    </location>
</feature>
<accession>A0A4W3JFE6</accession>
<reference evidence="7" key="4">
    <citation type="submission" date="2025-08" db="UniProtKB">
        <authorList>
            <consortium name="Ensembl"/>
        </authorList>
    </citation>
    <scope>IDENTIFICATION</scope>
</reference>